<accession>A0A8H6FLU4</accession>
<evidence type="ECO:0000313" key="2">
    <source>
        <dbReference type="EMBL" id="KAF6230906.1"/>
    </source>
</evidence>
<gene>
    <name evidence="2" type="ORF">HO173_010814</name>
</gene>
<dbReference type="OrthoDB" id="5403389at2759"/>
<sequence>MPYLQRLLVGLMLFSPAIYALATPEQVARGKVKGFTGPADVELTGDYLTATFCYCEYPPRIEEYIGLTHYYQFEYYNTHLDTTFILNSTCPQDYVGYDFGCVPPARGQHVLAGYTMDEKCRTWHGEEHDDKFCYQAWSNQGDDYIYFNDQKRGLGQMGSQGPVWKHKMEAEKVCEGMCRENLDAELFRDDDYLPSHQVVWTDLDDMCDQCR</sequence>
<proteinExistence type="predicted"/>
<dbReference type="Proteomes" id="UP000578531">
    <property type="component" value="Unassembled WGS sequence"/>
</dbReference>
<evidence type="ECO:0000313" key="3">
    <source>
        <dbReference type="Proteomes" id="UP000578531"/>
    </source>
</evidence>
<reference evidence="2 3" key="1">
    <citation type="journal article" date="2020" name="Genomics">
        <title>Complete, high-quality genomes from long-read metagenomic sequencing of two wolf lichen thalli reveals enigmatic genome architecture.</title>
        <authorList>
            <person name="McKenzie S.K."/>
            <person name="Walston R.F."/>
            <person name="Allen J.L."/>
        </authorList>
    </citation>
    <scope>NUCLEOTIDE SEQUENCE [LARGE SCALE GENOMIC DNA]</scope>
    <source>
        <strain evidence="2">WasteWater2</strain>
    </source>
</reference>
<dbReference type="RefSeq" id="XP_037160339.1">
    <property type="nucleotide sequence ID" value="XM_037312699.1"/>
</dbReference>
<dbReference type="GeneID" id="59292460"/>
<keyword evidence="3" id="KW-1185">Reference proteome</keyword>
<evidence type="ECO:0000256" key="1">
    <source>
        <dbReference type="SAM" id="SignalP"/>
    </source>
</evidence>
<protein>
    <submittedName>
        <fullName evidence="2">Uncharacterized protein</fullName>
    </submittedName>
</protein>
<feature type="chain" id="PRO_5034067733" evidence="1">
    <location>
        <begin position="23"/>
        <end position="211"/>
    </location>
</feature>
<dbReference type="EMBL" id="JACCJC010000062">
    <property type="protein sequence ID" value="KAF6230906.1"/>
    <property type="molecule type" value="Genomic_DNA"/>
</dbReference>
<name>A0A8H6FLU4_9LECA</name>
<feature type="signal peptide" evidence="1">
    <location>
        <begin position="1"/>
        <end position="22"/>
    </location>
</feature>
<comment type="caution">
    <text evidence="2">The sequence shown here is derived from an EMBL/GenBank/DDBJ whole genome shotgun (WGS) entry which is preliminary data.</text>
</comment>
<organism evidence="2 3">
    <name type="scientific">Letharia columbiana</name>
    <dbReference type="NCBI Taxonomy" id="112416"/>
    <lineage>
        <taxon>Eukaryota</taxon>
        <taxon>Fungi</taxon>
        <taxon>Dikarya</taxon>
        <taxon>Ascomycota</taxon>
        <taxon>Pezizomycotina</taxon>
        <taxon>Lecanoromycetes</taxon>
        <taxon>OSLEUM clade</taxon>
        <taxon>Lecanoromycetidae</taxon>
        <taxon>Lecanorales</taxon>
        <taxon>Lecanorineae</taxon>
        <taxon>Parmeliaceae</taxon>
        <taxon>Letharia</taxon>
    </lineage>
</organism>
<keyword evidence="1" id="KW-0732">Signal</keyword>
<dbReference type="AlphaFoldDB" id="A0A8H6FLU4"/>